<evidence type="ECO:0000313" key="4">
    <source>
        <dbReference type="EMBL" id="KPL50285.1"/>
    </source>
</evidence>
<dbReference type="InterPro" id="IPR041490">
    <property type="entry name" value="KstR2_TetR_C"/>
</dbReference>
<evidence type="ECO:0000259" key="3">
    <source>
        <dbReference type="PROSITE" id="PS50977"/>
    </source>
</evidence>
<sequence length="209" mass="22088">MAYRRSALMEERLAGNRERILHAARVLIAEGGYRNAPVTAVAAAAGVSTGQIYRHFPSKAELFVEVLNEAVQREMAILCAIAATQASAAERLRSAIATFVRRALAGPALAYAFIAEPVESEVDAERIRGRRLFGEVFRQLLAEGVAAGEFPQQSLDAAAACIVGAFTEALVGPIAPSRGDPQQGEQLVEAICGFCLRAVGAAGGQLTVH</sequence>
<dbReference type="SUPFAM" id="SSF48498">
    <property type="entry name" value="Tetracyclin repressor-like, C-terminal domain"/>
    <property type="match status" value="1"/>
</dbReference>
<dbReference type="PANTHER" id="PTHR30055:SF226">
    <property type="entry name" value="HTH-TYPE TRANSCRIPTIONAL REGULATOR PKSA"/>
    <property type="match status" value="1"/>
</dbReference>
<dbReference type="PATRIC" id="fig|53413.25.peg.2477"/>
<dbReference type="SUPFAM" id="SSF46689">
    <property type="entry name" value="Homeodomain-like"/>
    <property type="match status" value="1"/>
</dbReference>
<reference evidence="4 5" key="1">
    <citation type="submission" date="2014-02" db="EMBL/GenBank/DDBJ databases">
        <title>Genome sequence of Xanthomonas axonopodis DSM 3585 (T).</title>
        <authorList>
            <person name="Midha S."/>
            <person name="Patil P.B."/>
        </authorList>
    </citation>
    <scope>NUCLEOTIDE SEQUENCE [LARGE SCALE GENOMIC DNA]</scope>
    <source>
        <strain evidence="4 5">DSM 3585</strain>
    </source>
</reference>
<comment type="caution">
    <text evidence="4">The sequence shown here is derived from an EMBL/GenBank/DDBJ whole genome shotgun (WGS) entry which is preliminary data.</text>
</comment>
<feature type="domain" description="HTH tetR-type" evidence="3">
    <location>
        <begin position="14"/>
        <end position="74"/>
    </location>
</feature>
<gene>
    <name evidence="4" type="ORF">XAXN_02355</name>
</gene>
<dbReference type="Pfam" id="PF17932">
    <property type="entry name" value="TetR_C_24"/>
    <property type="match status" value="1"/>
</dbReference>
<dbReference type="InterPro" id="IPR001647">
    <property type="entry name" value="HTH_TetR"/>
</dbReference>
<name>A0A0P6VJT5_9XANT</name>
<protein>
    <submittedName>
        <fullName evidence="4">AcrR family transcriptional regulator</fullName>
    </submittedName>
</protein>
<dbReference type="RefSeq" id="WP_054318340.1">
    <property type="nucleotide sequence ID" value="NZ_JFAQ01000025.1"/>
</dbReference>
<dbReference type="PRINTS" id="PR00455">
    <property type="entry name" value="HTHTETR"/>
</dbReference>
<evidence type="ECO:0000256" key="1">
    <source>
        <dbReference type="ARBA" id="ARBA00023125"/>
    </source>
</evidence>
<accession>A0A0P6VJT5</accession>
<dbReference type="InterPro" id="IPR009057">
    <property type="entry name" value="Homeodomain-like_sf"/>
</dbReference>
<dbReference type="EMBL" id="JFAQ01000025">
    <property type="protein sequence ID" value="KPL50285.1"/>
    <property type="molecule type" value="Genomic_DNA"/>
</dbReference>
<organism evidence="4 5">
    <name type="scientific">Xanthomonas axonopodis</name>
    <dbReference type="NCBI Taxonomy" id="53413"/>
    <lineage>
        <taxon>Bacteria</taxon>
        <taxon>Pseudomonadati</taxon>
        <taxon>Pseudomonadota</taxon>
        <taxon>Gammaproteobacteria</taxon>
        <taxon>Lysobacterales</taxon>
        <taxon>Lysobacteraceae</taxon>
        <taxon>Xanthomonas</taxon>
    </lineage>
</organism>
<dbReference type="OrthoDB" id="63332at2"/>
<proteinExistence type="predicted"/>
<dbReference type="GO" id="GO:0003700">
    <property type="term" value="F:DNA-binding transcription factor activity"/>
    <property type="evidence" value="ECO:0007669"/>
    <property type="project" value="TreeGrafter"/>
</dbReference>
<evidence type="ECO:0000256" key="2">
    <source>
        <dbReference type="PROSITE-ProRule" id="PRU00335"/>
    </source>
</evidence>
<dbReference type="AlphaFoldDB" id="A0A0P6VJT5"/>
<dbReference type="Proteomes" id="UP000054035">
    <property type="component" value="Unassembled WGS sequence"/>
</dbReference>
<dbReference type="Gene3D" id="1.10.357.10">
    <property type="entry name" value="Tetracycline Repressor, domain 2"/>
    <property type="match status" value="1"/>
</dbReference>
<dbReference type="InterPro" id="IPR036271">
    <property type="entry name" value="Tet_transcr_reg_TetR-rel_C_sf"/>
</dbReference>
<dbReference type="PROSITE" id="PS50977">
    <property type="entry name" value="HTH_TETR_2"/>
    <property type="match status" value="1"/>
</dbReference>
<dbReference type="PANTHER" id="PTHR30055">
    <property type="entry name" value="HTH-TYPE TRANSCRIPTIONAL REGULATOR RUTR"/>
    <property type="match status" value="1"/>
</dbReference>
<keyword evidence="1 2" id="KW-0238">DNA-binding</keyword>
<dbReference type="GO" id="GO:0000976">
    <property type="term" value="F:transcription cis-regulatory region binding"/>
    <property type="evidence" value="ECO:0007669"/>
    <property type="project" value="TreeGrafter"/>
</dbReference>
<evidence type="ECO:0000313" key="5">
    <source>
        <dbReference type="Proteomes" id="UP000054035"/>
    </source>
</evidence>
<feature type="DNA-binding region" description="H-T-H motif" evidence="2">
    <location>
        <begin position="37"/>
        <end position="56"/>
    </location>
</feature>
<dbReference type="Pfam" id="PF00440">
    <property type="entry name" value="TetR_N"/>
    <property type="match status" value="1"/>
</dbReference>
<dbReference type="InterPro" id="IPR050109">
    <property type="entry name" value="HTH-type_TetR-like_transc_reg"/>
</dbReference>